<organism evidence="2 3">
    <name type="scientific">Diacronema lutheri</name>
    <name type="common">Unicellular marine alga</name>
    <name type="synonym">Monochrysis lutheri</name>
    <dbReference type="NCBI Taxonomy" id="2081491"/>
    <lineage>
        <taxon>Eukaryota</taxon>
        <taxon>Haptista</taxon>
        <taxon>Haptophyta</taxon>
        <taxon>Pavlovophyceae</taxon>
        <taxon>Pavlovales</taxon>
        <taxon>Pavlovaceae</taxon>
        <taxon>Diacronema</taxon>
    </lineage>
</organism>
<reference evidence="2" key="1">
    <citation type="submission" date="2021-05" db="EMBL/GenBank/DDBJ databases">
        <title>The genome of the haptophyte Pavlova lutheri (Diacronema luteri, Pavlovales) - a model for lipid biosynthesis in eukaryotic algae.</title>
        <authorList>
            <person name="Hulatt C.J."/>
            <person name="Posewitz M.C."/>
        </authorList>
    </citation>
    <scope>NUCLEOTIDE SEQUENCE</scope>
    <source>
        <strain evidence="2">NIVA-4/92</strain>
    </source>
</reference>
<dbReference type="Pfam" id="PF14646">
    <property type="entry name" value="MYCBPAP"/>
    <property type="match status" value="1"/>
</dbReference>
<dbReference type="PANTHER" id="PTHR48421">
    <property type="entry name" value="MYCBP-ASSOCIATED PROTEIN"/>
    <property type="match status" value="1"/>
</dbReference>
<dbReference type="InterPro" id="IPR013783">
    <property type="entry name" value="Ig-like_fold"/>
</dbReference>
<gene>
    <name evidence="2" type="ORF">KFE25_014303</name>
</gene>
<accession>A0A8J5X601</accession>
<feature type="region of interest" description="Disordered" evidence="1">
    <location>
        <begin position="120"/>
        <end position="151"/>
    </location>
</feature>
<dbReference type="EMBL" id="JAGTXO010000035">
    <property type="protein sequence ID" value="KAG8460158.1"/>
    <property type="molecule type" value="Genomic_DNA"/>
</dbReference>
<protein>
    <submittedName>
        <fullName evidence="2">Uncharacterized protein</fullName>
    </submittedName>
</protein>
<proteinExistence type="predicted"/>
<dbReference type="Proteomes" id="UP000751190">
    <property type="component" value="Unassembled WGS sequence"/>
</dbReference>
<keyword evidence="3" id="KW-1185">Reference proteome</keyword>
<dbReference type="AlphaFoldDB" id="A0A8J5X601"/>
<sequence>MASPIIGRRPPTAEVTEMELVAPVGYQPGQLVYDQSFAVDADPARGVPSAVEVPSDWSQGSVSSAGKRRVLLARKIRPGETIALAASPERVASFPTLLDATTELESILLRSPDRRRAAGCSMGGVAATPTATGEASVGAATGPRRSPHGAILPHTLIGTVSEYVSIDPAHQVQPQQPQQPQQQLGLPQQQAAASFAALLKPTSPGSSIAPSLRSAGPRSARRAAGAAGVAQVTAGVRAGAGADGAARGAAGIETIGEATSAEELGIDPAKARLVKRHELALRAWRRSKRALAARVGRAESETVLSRADRWRHVIAEARLVDDHRSLTSWLGAAAWSHGLRGANETFFPVSDPLSGLYMAIRRAPPTSSLERAHPELARRLAVQRASVGRTRAQQHELRIAAGAASDEDDGGTNAGGAGGAARRRVGHAGPPHSATAPPQTAASACEAAVSYFEQSRLIAGSAVPVDMAESRPALQLAERRLLFDAVAGGDTTDAHVVATNVGTTALTYTWRPLPRRTDALAGALELGGVGDASDDGVPRFFAAEMSGALLPGQSRRLRLSFASPTAGAFSQTWAFDTVPPLPADAPPARVELRALCTQPDALRAQRAALRTRLDAAEVVSFVRDLVLARIVAPAAERGASRPARAPLARAPARTCEGEGRGGGRAAFEVANEDIGLRYEAAIVGALHAIAREAFGGSAAAEGQGACVDDDEIGAVDMDSAGTWNLSVEALEERICAQAALAPPGDAGADARARASRHLRKLNALVQQCALSRSAGTRRADQWAFTWRALGALGETVLHEADAAREGHGLPVVDLDVPARIDLSEAGAARELHAPVAAAATAATTPAAEATGGGDVSEGGGEGDITTDVLKGVAGGPTDGRRLAHDERQLRDQLFDTIADRRSQIATRRAEIDALPAARPTAVRRRLLALGLEVKQDTPQAQKEALLDALQTALQVEHELLLADTLLLYPKARPPQRGQRIRREGQLWQWDWQACTYVLDEASEPGVRARRPEPCVVACVRSLVEEMADSVGRVLHAHDTDRG</sequence>
<dbReference type="Gene3D" id="2.60.40.10">
    <property type="entry name" value="Immunoglobulins"/>
    <property type="match status" value="1"/>
</dbReference>
<dbReference type="OrthoDB" id="10263316at2759"/>
<dbReference type="InterPro" id="IPR032707">
    <property type="entry name" value="MYCBPAP"/>
</dbReference>
<evidence type="ECO:0000256" key="1">
    <source>
        <dbReference type="SAM" id="MobiDB-lite"/>
    </source>
</evidence>
<feature type="region of interest" description="Disordered" evidence="1">
    <location>
        <begin position="843"/>
        <end position="866"/>
    </location>
</feature>
<feature type="compositionally biased region" description="Gly residues" evidence="1">
    <location>
        <begin position="850"/>
        <end position="862"/>
    </location>
</feature>
<evidence type="ECO:0000313" key="3">
    <source>
        <dbReference type="Proteomes" id="UP000751190"/>
    </source>
</evidence>
<evidence type="ECO:0000313" key="2">
    <source>
        <dbReference type="EMBL" id="KAG8460158.1"/>
    </source>
</evidence>
<feature type="compositionally biased region" description="Low complexity" evidence="1">
    <location>
        <begin position="427"/>
        <end position="441"/>
    </location>
</feature>
<dbReference type="PANTHER" id="PTHR48421:SF1">
    <property type="entry name" value="MYCBP-ASSOCIATED PROTEIN"/>
    <property type="match status" value="1"/>
</dbReference>
<feature type="region of interest" description="Disordered" evidence="1">
    <location>
        <begin position="400"/>
        <end position="441"/>
    </location>
</feature>
<comment type="caution">
    <text evidence="2">The sequence shown here is derived from an EMBL/GenBank/DDBJ whole genome shotgun (WGS) entry which is preliminary data.</text>
</comment>
<name>A0A8J5X601_DIALT</name>